<dbReference type="InterPro" id="IPR029035">
    <property type="entry name" value="DHS-like_NAD/FAD-binding_dom"/>
</dbReference>
<dbReference type="PROSITE" id="PS00187">
    <property type="entry name" value="TPP_ENZYMES"/>
    <property type="match status" value="1"/>
</dbReference>
<dbReference type="GO" id="GO:0030976">
    <property type="term" value="F:thiamine pyrophosphate binding"/>
    <property type="evidence" value="ECO:0007669"/>
    <property type="project" value="InterPro"/>
</dbReference>
<evidence type="ECO:0000259" key="6">
    <source>
        <dbReference type="Pfam" id="PF02776"/>
    </source>
</evidence>
<sequence>MSTTVTAARRLVETLVANGVTHVFCVPGESYLAVLDALVDFQDRIQVITCRHEAGASNMAVAYAKLTRRPGVCFVTRGPGATHASIGIHTASQDSAPVIMFVGQVARADRGREGFQELDYPAVFGTMTKLAVEVSDPTRMVEIVTRAFATAAQGRHGPVVVSLPEDMLTEDAGPRVPSAVQAAPAGLAEAALHAIHARLEKSERPLMILGGTGWSDDALQRLADWAKQIDLPIALSWRRKDLLNNDHPCYVGDLSIRPSPGLNERIKQADLLIAIGSRMGDIPTTGYQLLSAQDAAEKLIHVHPSAEDINRVWQASLSAIANEAVAAISLSGLKVQRKWSQWRAAARGDYEKSIEPVTTVGAVNLSQVFTHMARVLPPDAILCNGAGNYAAWPNRFYRYRKPCTQLAPTSGAMGFGFPAGIAAKLVHPDRDVIAIAGDGCFLMTGQELATAVQHDVRLVTMVIDNGSYGTIRMYQEREYPKRVMATRLRNPDFTAYARSFGAWAATVERTEDFPAAFEAARKCDVPSLIHIRTSVEDILPGQRLPNAP</sequence>
<protein>
    <submittedName>
        <fullName evidence="7">Acetolactate synthase-1/2/3 large subunit</fullName>
        <ecNumber evidence="7">2.2.1.6</ecNumber>
    </submittedName>
</protein>
<dbReference type="Gene3D" id="3.40.50.1220">
    <property type="entry name" value="TPP-binding domain"/>
    <property type="match status" value="1"/>
</dbReference>
<evidence type="ECO:0000256" key="1">
    <source>
        <dbReference type="ARBA" id="ARBA00007812"/>
    </source>
</evidence>
<reference evidence="7 8" key="1">
    <citation type="submission" date="2020-08" db="EMBL/GenBank/DDBJ databases">
        <title>Genomic Encyclopedia of Type Strains, Phase IV (KMG-IV): sequencing the most valuable type-strain genomes for metagenomic binning, comparative biology and taxonomic classification.</title>
        <authorList>
            <person name="Goeker M."/>
        </authorList>
    </citation>
    <scope>NUCLEOTIDE SEQUENCE [LARGE SCALE GENOMIC DNA]</scope>
    <source>
        <strain evidence="7 8">DSM 26723</strain>
    </source>
</reference>
<dbReference type="Pfam" id="PF02776">
    <property type="entry name" value="TPP_enzyme_N"/>
    <property type="match status" value="1"/>
</dbReference>
<feature type="domain" description="Thiamine pyrophosphate enzyme central" evidence="4">
    <location>
        <begin position="194"/>
        <end position="321"/>
    </location>
</feature>
<evidence type="ECO:0000313" key="7">
    <source>
        <dbReference type="EMBL" id="MBB6094285.1"/>
    </source>
</evidence>
<keyword evidence="2 3" id="KW-0786">Thiamine pyrophosphate</keyword>
<keyword evidence="8" id="KW-1185">Reference proteome</keyword>
<feature type="domain" description="Thiamine pyrophosphate enzyme TPP-binding" evidence="5">
    <location>
        <begin position="385"/>
        <end position="531"/>
    </location>
</feature>
<dbReference type="EC" id="2.2.1.6" evidence="7"/>
<evidence type="ECO:0000259" key="4">
    <source>
        <dbReference type="Pfam" id="PF00205"/>
    </source>
</evidence>
<organism evidence="7 8">
    <name type="scientific">Povalibacter uvarum</name>
    <dbReference type="NCBI Taxonomy" id="732238"/>
    <lineage>
        <taxon>Bacteria</taxon>
        <taxon>Pseudomonadati</taxon>
        <taxon>Pseudomonadota</taxon>
        <taxon>Gammaproteobacteria</taxon>
        <taxon>Steroidobacterales</taxon>
        <taxon>Steroidobacteraceae</taxon>
        <taxon>Povalibacter</taxon>
    </lineage>
</organism>
<dbReference type="PANTHER" id="PTHR18968">
    <property type="entry name" value="THIAMINE PYROPHOSPHATE ENZYMES"/>
    <property type="match status" value="1"/>
</dbReference>
<evidence type="ECO:0000259" key="5">
    <source>
        <dbReference type="Pfam" id="PF02775"/>
    </source>
</evidence>
<dbReference type="Proteomes" id="UP000588068">
    <property type="component" value="Unassembled WGS sequence"/>
</dbReference>
<evidence type="ECO:0000256" key="3">
    <source>
        <dbReference type="RuleBase" id="RU362132"/>
    </source>
</evidence>
<dbReference type="EMBL" id="JACHHZ010000003">
    <property type="protein sequence ID" value="MBB6094285.1"/>
    <property type="molecule type" value="Genomic_DNA"/>
</dbReference>
<dbReference type="CDD" id="cd07035">
    <property type="entry name" value="TPP_PYR_POX_like"/>
    <property type="match status" value="1"/>
</dbReference>
<dbReference type="GO" id="GO:0005948">
    <property type="term" value="C:acetolactate synthase complex"/>
    <property type="evidence" value="ECO:0007669"/>
    <property type="project" value="TreeGrafter"/>
</dbReference>
<evidence type="ECO:0000256" key="2">
    <source>
        <dbReference type="ARBA" id="ARBA00023052"/>
    </source>
</evidence>
<keyword evidence="7" id="KW-0808">Transferase</keyword>
<dbReference type="NCBIfam" id="NF006052">
    <property type="entry name" value="PRK08199.1"/>
    <property type="match status" value="1"/>
</dbReference>
<proteinExistence type="inferred from homology"/>
<dbReference type="InterPro" id="IPR011766">
    <property type="entry name" value="TPP_enzyme_TPP-bd"/>
</dbReference>
<dbReference type="FunFam" id="3.40.50.970:FF:000007">
    <property type="entry name" value="Acetolactate synthase"/>
    <property type="match status" value="1"/>
</dbReference>
<evidence type="ECO:0000313" key="8">
    <source>
        <dbReference type="Proteomes" id="UP000588068"/>
    </source>
</evidence>
<gene>
    <name evidence="7" type="ORF">HNQ60_003166</name>
</gene>
<dbReference type="GO" id="GO:0050660">
    <property type="term" value="F:flavin adenine dinucleotide binding"/>
    <property type="evidence" value="ECO:0007669"/>
    <property type="project" value="TreeGrafter"/>
</dbReference>
<dbReference type="InterPro" id="IPR029061">
    <property type="entry name" value="THDP-binding"/>
</dbReference>
<comment type="caution">
    <text evidence="7">The sequence shown here is derived from an EMBL/GenBank/DDBJ whole genome shotgun (WGS) entry which is preliminary data.</text>
</comment>
<name>A0A841HQU7_9GAMM</name>
<feature type="domain" description="Thiamine pyrophosphate enzyme N-terminal TPP-binding" evidence="6">
    <location>
        <begin position="6"/>
        <end position="120"/>
    </location>
</feature>
<dbReference type="Pfam" id="PF02775">
    <property type="entry name" value="TPP_enzyme_C"/>
    <property type="match status" value="1"/>
</dbReference>
<dbReference type="RefSeq" id="WP_184333417.1">
    <property type="nucleotide sequence ID" value="NZ_JACHHZ010000003.1"/>
</dbReference>
<accession>A0A841HQU7</accession>
<dbReference type="Pfam" id="PF00205">
    <property type="entry name" value="TPP_enzyme_M"/>
    <property type="match status" value="1"/>
</dbReference>
<dbReference type="InterPro" id="IPR000399">
    <property type="entry name" value="TPP-bd_CS"/>
</dbReference>
<dbReference type="GO" id="GO:0003984">
    <property type="term" value="F:acetolactate synthase activity"/>
    <property type="evidence" value="ECO:0007669"/>
    <property type="project" value="UniProtKB-EC"/>
</dbReference>
<dbReference type="InterPro" id="IPR012001">
    <property type="entry name" value="Thiamin_PyroP_enz_TPP-bd_dom"/>
</dbReference>
<dbReference type="Gene3D" id="3.40.50.970">
    <property type="match status" value="2"/>
</dbReference>
<dbReference type="InterPro" id="IPR045229">
    <property type="entry name" value="TPP_enz"/>
</dbReference>
<comment type="similarity">
    <text evidence="1 3">Belongs to the TPP enzyme family.</text>
</comment>
<dbReference type="InterPro" id="IPR012000">
    <property type="entry name" value="Thiamin_PyroP_enz_cen_dom"/>
</dbReference>
<dbReference type="CDD" id="cd00568">
    <property type="entry name" value="TPP_enzymes"/>
    <property type="match status" value="1"/>
</dbReference>
<dbReference type="GO" id="GO:0009099">
    <property type="term" value="P:L-valine biosynthetic process"/>
    <property type="evidence" value="ECO:0007669"/>
    <property type="project" value="TreeGrafter"/>
</dbReference>
<dbReference type="SUPFAM" id="SSF52467">
    <property type="entry name" value="DHS-like NAD/FAD-binding domain"/>
    <property type="match status" value="1"/>
</dbReference>
<dbReference type="GO" id="GO:0009097">
    <property type="term" value="P:isoleucine biosynthetic process"/>
    <property type="evidence" value="ECO:0007669"/>
    <property type="project" value="TreeGrafter"/>
</dbReference>
<dbReference type="SUPFAM" id="SSF52518">
    <property type="entry name" value="Thiamin diphosphate-binding fold (THDP-binding)"/>
    <property type="match status" value="2"/>
</dbReference>
<dbReference type="PANTHER" id="PTHR18968:SF120">
    <property type="entry name" value="ACETOLACTATE SYNTHASE LARGE SUBUNIT"/>
    <property type="match status" value="1"/>
</dbReference>
<dbReference type="AlphaFoldDB" id="A0A841HQU7"/>
<dbReference type="GO" id="GO:0000287">
    <property type="term" value="F:magnesium ion binding"/>
    <property type="evidence" value="ECO:0007669"/>
    <property type="project" value="InterPro"/>
</dbReference>